<keyword evidence="9 12" id="KW-0472">Membrane</keyword>
<dbReference type="PANTHER" id="PTHR42985">
    <property type="entry name" value="SODIUM-COUPLED MONOCARBOXYLATE TRANSPORTER"/>
    <property type="match status" value="1"/>
</dbReference>
<evidence type="ECO:0000256" key="12">
    <source>
        <dbReference type="SAM" id="Phobius"/>
    </source>
</evidence>
<dbReference type="InterPro" id="IPR038377">
    <property type="entry name" value="Na/Glc_symporter_sf"/>
</dbReference>
<dbReference type="InterPro" id="IPR001734">
    <property type="entry name" value="Na/solute_symporter"/>
</dbReference>
<keyword evidence="14" id="KW-1185">Reference proteome</keyword>
<evidence type="ECO:0000313" key="13">
    <source>
        <dbReference type="EMBL" id="CAL4131823.1"/>
    </source>
</evidence>
<dbReference type="PROSITE" id="PS50283">
    <property type="entry name" value="NA_SOLUT_SYMP_3"/>
    <property type="match status" value="1"/>
</dbReference>
<evidence type="ECO:0000256" key="4">
    <source>
        <dbReference type="ARBA" id="ARBA00022475"/>
    </source>
</evidence>
<feature type="transmembrane region" description="Helical" evidence="12">
    <location>
        <begin position="7"/>
        <end position="26"/>
    </location>
</feature>
<gene>
    <name evidence="13" type="ORF">MNOR_LOCUS26872</name>
</gene>
<feature type="transmembrane region" description="Helical" evidence="12">
    <location>
        <begin position="184"/>
        <end position="214"/>
    </location>
</feature>
<comment type="caution">
    <text evidence="13">The sequence shown here is derived from an EMBL/GenBank/DDBJ whole genome shotgun (WGS) entry which is preliminary data.</text>
</comment>
<dbReference type="Gene3D" id="1.20.1730.10">
    <property type="entry name" value="Sodium/glucose cotransporter"/>
    <property type="match status" value="1"/>
</dbReference>
<evidence type="ECO:0000256" key="10">
    <source>
        <dbReference type="ARBA" id="ARBA00023201"/>
    </source>
</evidence>
<evidence type="ECO:0000256" key="3">
    <source>
        <dbReference type="ARBA" id="ARBA00022448"/>
    </source>
</evidence>
<organism evidence="13 14">
    <name type="scientific">Meganyctiphanes norvegica</name>
    <name type="common">Northern krill</name>
    <name type="synonym">Thysanopoda norvegica</name>
    <dbReference type="NCBI Taxonomy" id="48144"/>
    <lineage>
        <taxon>Eukaryota</taxon>
        <taxon>Metazoa</taxon>
        <taxon>Ecdysozoa</taxon>
        <taxon>Arthropoda</taxon>
        <taxon>Crustacea</taxon>
        <taxon>Multicrustacea</taxon>
        <taxon>Malacostraca</taxon>
        <taxon>Eumalacostraca</taxon>
        <taxon>Eucarida</taxon>
        <taxon>Euphausiacea</taxon>
        <taxon>Euphausiidae</taxon>
        <taxon>Meganyctiphanes</taxon>
    </lineage>
</organism>
<feature type="transmembrane region" description="Helical" evidence="12">
    <location>
        <begin position="407"/>
        <end position="429"/>
    </location>
</feature>
<feature type="transmembrane region" description="Helical" evidence="12">
    <location>
        <begin position="155"/>
        <end position="172"/>
    </location>
</feature>
<dbReference type="InterPro" id="IPR051163">
    <property type="entry name" value="Sodium:Solute_Symporter_SSF"/>
</dbReference>
<evidence type="ECO:0000256" key="11">
    <source>
        <dbReference type="RuleBase" id="RU362091"/>
    </source>
</evidence>
<dbReference type="GO" id="GO:0006814">
    <property type="term" value="P:sodium ion transport"/>
    <property type="evidence" value="ECO:0007669"/>
    <property type="project" value="UniProtKB-KW"/>
</dbReference>
<evidence type="ECO:0000256" key="1">
    <source>
        <dbReference type="ARBA" id="ARBA00004651"/>
    </source>
</evidence>
<keyword evidence="7" id="KW-0915">Sodium</keyword>
<accession>A0AAV2RNR1</accession>
<evidence type="ECO:0000256" key="5">
    <source>
        <dbReference type="ARBA" id="ARBA00022692"/>
    </source>
</evidence>
<feature type="transmembrane region" description="Helical" evidence="12">
    <location>
        <begin position="320"/>
        <end position="339"/>
    </location>
</feature>
<feature type="transmembrane region" description="Helical" evidence="12">
    <location>
        <begin position="436"/>
        <end position="456"/>
    </location>
</feature>
<evidence type="ECO:0000256" key="7">
    <source>
        <dbReference type="ARBA" id="ARBA00023053"/>
    </source>
</evidence>
<feature type="transmembrane region" description="Helical" evidence="12">
    <location>
        <begin position="528"/>
        <end position="549"/>
    </location>
</feature>
<feature type="transmembrane region" description="Helical" evidence="12">
    <location>
        <begin position="383"/>
        <end position="401"/>
    </location>
</feature>
<dbReference type="NCBIfam" id="TIGR00813">
    <property type="entry name" value="sss"/>
    <property type="match status" value="1"/>
</dbReference>
<keyword evidence="10" id="KW-0739">Sodium transport</keyword>
<feature type="transmembrane region" description="Helical" evidence="12">
    <location>
        <begin position="273"/>
        <end position="299"/>
    </location>
</feature>
<keyword evidence="8" id="KW-0406">Ion transport</keyword>
<dbReference type="GO" id="GO:0015293">
    <property type="term" value="F:symporter activity"/>
    <property type="evidence" value="ECO:0007669"/>
    <property type="project" value="TreeGrafter"/>
</dbReference>
<keyword evidence="6 12" id="KW-1133">Transmembrane helix</keyword>
<feature type="transmembrane region" description="Helical" evidence="12">
    <location>
        <begin position="78"/>
        <end position="100"/>
    </location>
</feature>
<comment type="subcellular location">
    <subcellularLocation>
        <location evidence="1">Cell membrane</location>
        <topology evidence="1">Multi-pass membrane protein</topology>
    </subcellularLocation>
</comment>
<comment type="similarity">
    <text evidence="2 11">Belongs to the sodium:solute symporter (SSF) (TC 2.A.21) family.</text>
</comment>
<reference evidence="13 14" key="1">
    <citation type="submission" date="2024-05" db="EMBL/GenBank/DDBJ databases">
        <authorList>
            <person name="Wallberg A."/>
        </authorList>
    </citation>
    <scope>NUCLEOTIDE SEQUENCE [LARGE SCALE GENOMIC DNA]</scope>
</reference>
<feature type="transmembrane region" description="Helical" evidence="12">
    <location>
        <begin position="120"/>
        <end position="143"/>
    </location>
</feature>
<dbReference type="GO" id="GO:0005886">
    <property type="term" value="C:plasma membrane"/>
    <property type="evidence" value="ECO:0007669"/>
    <property type="project" value="UniProtKB-SubCell"/>
</dbReference>
<proteinExistence type="inferred from homology"/>
<sequence length="611" mass="66759">MQAYFTVVDYVVFIGMLVVSMGIGAFHSRNNQTNEDYLLGGRGMSAIPVGISLLSSFISALSLLGYSGEAYAHGTQMFSAIIGVSIGISIAMWISLPVIFPLKLTSINEYLELRFHSRKLRTMSLVVNTLFSFLYMGLCLYAPTTALASVTPIDSNTYIIVLGIVCTIYSSIGGVKAVVWTDVFQMAVIVIGIISVIIIGSIEAGGISNVWAIANERGRIQFFDTNVDIYQRHNLLNVILLGAGLWGNAYSVSQTNLQRVCSVSTIQEARTTLWINIIGTFFIWVVIFLSGLAAFSVYANCDPISQGLIDTKEQILPYFVIDKMGFLWGVPGLFVASLFSGSLSSLSSVVNSMVACIWADFLHPMPFFYRMSELQQTRVNKCLSLLTGAVMIGFAFLASTLGEILTIGLSIGGATAGPMLGIFLLGVLVPHCNYRGAWAGFTVSWVLMSWIAIGGFKFKPPPATLSMSTTGCPANMTNNTEVLSTVGMDMIADLTLMNLTQTVEFNNDTVLNQEIEEWGLMSMYNISYALYSSFGLFTCMAVAILVTLLPGGHDTTNVSPELVHPWVRKLLKNRKEIYHGTEMTQYSPIAASMAKDSQRKQQYTKGGYYPD</sequence>
<protein>
    <recommendedName>
        <fullName evidence="15">Sodium-coupled monocarboxylate transporter 1</fullName>
    </recommendedName>
</protein>
<evidence type="ECO:0000256" key="2">
    <source>
        <dbReference type="ARBA" id="ARBA00006434"/>
    </source>
</evidence>
<dbReference type="PANTHER" id="PTHR42985:SF40">
    <property type="entry name" value="LD47995P-RELATED"/>
    <property type="match status" value="1"/>
</dbReference>
<dbReference type="AlphaFoldDB" id="A0AAV2RNR1"/>
<evidence type="ECO:0000256" key="9">
    <source>
        <dbReference type="ARBA" id="ARBA00023136"/>
    </source>
</evidence>
<evidence type="ECO:0000256" key="8">
    <source>
        <dbReference type="ARBA" id="ARBA00023065"/>
    </source>
</evidence>
<evidence type="ECO:0000256" key="6">
    <source>
        <dbReference type="ARBA" id="ARBA00022989"/>
    </source>
</evidence>
<name>A0AAV2RNR1_MEGNR</name>
<dbReference type="EMBL" id="CAXKWB010027443">
    <property type="protein sequence ID" value="CAL4131823.1"/>
    <property type="molecule type" value="Genomic_DNA"/>
</dbReference>
<feature type="transmembrane region" description="Helical" evidence="12">
    <location>
        <begin position="46"/>
        <end position="66"/>
    </location>
</feature>
<keyword evidence="4" id="KW-1003">Cell membrane</keyword>
<feature type="transmembrane region" description="Helical" evidence="12">
    <location>
        <begin position="235"/>
        <end position="253"/>
    </location>
</feature>
<evidence type="ECO:0000313" key="14">
    <source>
        <dbReference type="Proteomes" id="UP001497623"/>
    </source>
</evidence>
<keyword evidence="3" id="KW-0813">Transport</keyword>
<dbReference type="Pfam" id="PF00474">
    <property type="entry name" value="SSF"/>
    <property type="match status" value="1"/>
</dbReference>
<dbReference type="Proteomes" id="UP001497623">
    <property type="component" value="Unassembled WGS sequence"/>
</dbReference>
<keyword evidence="5 12" id="KW-0812">Transmembrane</keyword>
<evidence type="ECO:0008006" key="15">
    <source>
        <dbReference type="Google" id="ProtNLM"/>
    </source>
</evidence>